<organism evidence="2 3">
    <name type="scientific">Acacia crassicarpa</name>
    <name type="common">northern wattle</name>
    <dbReference type="NCBI Taxonomy" id="499986"/>
    <lineage>
        <taxon>Eukaryota</taxon>
        <taxon>Viridiplantae</taxon>
        <taxon>Streptophyta</taxon>
        <taxon>Embryophyta</taxon>
        <taxon>Tracheophyta</taxon>
        <taxon>Spermatophyta</taxon>
        <taxon>Magnoliopsida</taxon>
        <taxon>eudicotyledons</taxon>
        <taxon>Gunneridae</taxon>
        <taxon>Pentapetalae</taxon>
        <taxon>rosids</taxon>
        <taxon>fabids</taxon>
        <taxon>Fabales</taxon>
        <taxon>Fabaceae</taxon>
        <taxon>Caesalpinioideae</taxon>
        <taxon>mimosoid clade</taxon>
        <taxon>Acacieae</taxon>
        <taxon>Acacia</taxon>
    </lineage>
</organism>
<dbReference type="Proteomes" id="UP001293593">
    <property type="component" value="Unassembled WGS sequence"/>
</dbReference>
<dbReference type="AlphaFoldDB" id="A0AAE1IRH9"/>
<protein>
    <submittedName>
        <fullName evidence="2">Uncharacterized protein</fullName>
    </submittedName>
</protein>
<dbReference type="EMBL" id="JAWXYG010000013">
    <property type="protein sequence ID" value="KAK4255032.1"/>
    <property type="molecule type" value="Genomic_DNA"/>
</dbReference>
<sequence>MSNDLALCLQRPICRFLLIHYDIAKKKDVEDVVNTVVSEYRDPDQTTWTQNVASWASNKPRNQEQELELTACTVTPVVWLANSSKKEPMSSVADKNVEDQFRS</sequence>
<reference evidence="2" key="1">
    <citation type="submission" date="2023-10" db="EMBL/GenBank/DDBJ databases">
        <title>Chromosome-level genome of the transformable northern wattle, Acacia crassicarpa.</title>
        <authorList>
            <person name="Massaro I."/>
            <person name="Sinha N.R."/>
            <person name="Poethig S."/>
            <person name="Leichty A.R."/>
        </authorList>
    </citation>
    <scope>NUCLEOTIDE SEQUENCE</scope>
    <source>
        <strain evidence="2">Acra3RX</strain>
        <tissue evidence="2">Leaf</tissue>
    </source>
</reference>
<evidence type="ECO:0000313" key="3">
    <source>
        <dbReference type="Proteomes" id="UP001293593"/>
    </source>
</evidence>
<name>A0AAE1IRH9_9FABA</name>
<accession>A0AAE1IRH9</accession>
<gene>
    <name evidence="2" type="ORF">QN277_008086</name>
</gene>
<evidence type="ECO:0000256" key="1">
    <source>
        <dbReference type="SAM" id="MobiDB-lite"/>
    </source>
</evidence>
<feature type="region of interest" description="Disordered" evidence="1">
    <location>
        <begin position="84"/>
        <end position="103"/>
    </location>
</feature>
<comment type="caution">
    <text evidence="2">The sequence shown here is derived from an EMBL/GenBank/DDBJ whole genome shotgun (WGS) entry which is preliminary data.</text>
</comment>
<keyword evidence="3" id="KW-1185">Reference proteome</keyword>
<proteinExistence type="predicted"/>
<evidence type="ECO:0000313" key="2">
    <source>
        <dbReference type="EMBL" id="KAK4255032.1"/>
    </source>
</evidence>